<proteinExistence type="predicted"/>
<evidence type="ECO:0000256" key="4">
    <source>
        <dbReference type="ARBA" id="ARBA00023136"/>
    </source>
</evidence>
<keyword evidence="2" id="KW-1003">Cell membrane</keyword>
<protein>
    <submittedName>
        <fullName evidence="5">Lysogenization protein HflD</fullName>
    </submittedName>
</protein>
<gene>
    <name evidence="5" type="ORF">ACFOSU_10780</name>
</gene>
<organism evidence="5 6">
    <name type="scientific">Salinisphaera aquimarina</name>
    <dbReference type="NCBI Taxonomy" id="2094031"/>
    <lineage>
        <taxon>Bacteria</taxon>
        <taxon>Pseudomonadati</taxon>
        <taxon>Pseudomonadota</taxon>
        <taxon>Gammaproteobacteria</taxon>
        <taxon>Salinisphaerales</taxon>
        <taxon>Salinisphaeraceae</taxon>
        <taxon>Salinisphaera</taxon>
    </lineage>
</organism>
<evidence type="ECO:0000256" key="2">
    <source>
        <dbReference type="ARBA" id="ARBA00022475"/>
    </source>
</evidence>
<evidence type="ECO:0000256" key="1">
    <source>
        <dbReference type="ARBA" id="ARBA00004496"/>
    </source>
</evidence>
<dbReference type="Gene3D" id="1.10.3890.10">
    <property type="entry name" value="HflD-like"/>
    <property type="match status" value="1"/>
</dbReference>
<accession>A0ABV7ERX4</accession>
<sequence>MSDNSSHTLRDQALALAGVAQFALYAHELGADGRDEPERINAARHAIFCTDPDTVMDVYGDLPSIGDGIAFLKAQLAGQKPDQKAALVARYIGQLLRLSGNLLKNDAALRQIRGAIDRARLAEADDVPGILDDAYRNSISPVKPRIMLHGHPTYLGNDLIQARARTQLMAAVRCAILWRQCGGGFITLFFRRKALLKALETIGPTASAS</sequence>
<dbReference type="SUPFAM" id="SSF101322">
    <property type="entry name" value="YcfC-like"/>
    <property type="match status" value="1"/>
</dbReference>
<evidence type="ECO:0000256" key="3">
    <source>
        <dbReference type="ARBA" id="ARBA00022490"/>
    </source>
</evidence>
<dbReference type="InterPro" id="IPR035932">
    <property type="entry name" value="HflD-like_sf"/>
</dbReference>
<dbReference type="Pfam" id="PF04356">
    <property type="entry name" value="DUF489"/>
    <property type="match status" value="1"/>
</dbReference>
<dbReference type="InterPro" id="IPR007451">
    <property type="entry name" value="HflD"/>
</dbReference>
<comment type="caution">
    <text evidence="5">The sequence shown here is derived from an EMBL/GenBank/DDBJ whole genome shotgun (WGS) entry which is preliminary data.</text>
</comment>
<dbReference type="EMBL" id="JBHRSS010000004">
    <property type="protein sequence ID" value="MFC3104372.1"/>
    <property type="molecule type" value="Genomic_DNA"/>
</dbReference>
<dbReference type="PANTHER" id="PTHR38100">
    <property type="entry name" value="HIGH FREQUENCY LYSOGENIZATION PROTEIN HFLD"/>
    <property type="match status" value="1"/>
</dbReference>
<evidence type="ECO:0000313" key="6">
    <source>
        <dbReference type="Proteomes" id="UP001595462"/>
    </source>
</evidence>
<dbReference type="PANTHER" id="PTHR38100:SF1">
    <property type="entry name" value="HIGH FREQUENCY LYSOGENIZATION PROTEIN HFLD"/>
    <property type="match status" value="1"/>
</dbReference>
<keyword evidence="4" id="KW-0472">Membrane</keyword>
<keyword evidence="6" id="KW-1185">Reference proteome</keyword>
<name>A0ABV7ERX4_9GAMM</name>
<comment type="subcellular location">
    <subcellularLocation>
        <location evidence="1">Cytoplasm</location>
    </subcellularLocation>
</comment>
<keyword evidence="3" id="KW-0963">Cytoplasm</keyword>
<dbReference type="Proteomes" id="UP001595462">
    <property type="component" value="Unassembled WGS sequence"/>
</dbReference>
<reference evidence="6" key="1">
    <citation type="journal article" date="2019" name="Int. J. Syst. Evol. Microbiol.">
        <title>The Global Catalogue of Microorganisms (GCM) 10K type strain sequencing project: providing services to taxonomists for standard genome sequencing and annotation.</title>
        <authorList>
            <consortium name="The Broad Institute Genomics Platform"/>
            <consortium name="The Broad Institute Genome Sequencing Center for Infectious Disease"/>
            <person name="Wu L."/>
            <person name="Ma J."/>
        </authorList>
    </citation>
    <scope>NUCLEOTIDE SEQUENCE [LARGE SCALE GENOMIC DNA]</scope>
    <source>
        <strain evidence="6">KCTC 52640</strain>
    </source>
</reference>
<dbReference type="RefSeq" id="WP_380689436.1">
    <property type="nucleotide sequence ID" value="NZ_JBHRSS010000004.1"/>
</dbReference>
<evidence type="ECO:0000313" key="5">
    <source>
        <dbReference type="EMBL" id="MFC3104372.1"/>
    </source>
</evidence>